<name>A0A9D3XGK1_9SAUR</name>
<protein>
    <submittedName>
        <fullName evidence="1">Uncharacterized protein</fullName>
    </submittedName>
</protein>
<sequence>MFEMPVLSYMRCPELALCPVCMVYPSGWQNITQSMHLLSCIVDWCLCATCQDMALGTNLIRDHRSRLAQGCFFQGIDWSSSLAISLSPEINAGNLSRIDRPKPHGSASHMK</sequence>
<dbReference type="EMBL" id="JAHDVG010000472">
    <property type="protein sequence ID" value="KAH1179267.1"/>
    <property type="molecule type" value="Genomic_DNA"/>
</dbReference>
<dbReference type="AlphaFoldDB" id="A0A9D3XGK1"/>
<gene>
    <name evidence="1" type="ORF">KIL84_021850</name>
</gene>
<proteinExistence type="predicted"/>
<comment type="caution">
    <text evidence="1">The sequence shown here is derived from an EMBL/GenBank/DDBJ whole genome shotgun (WGS) entry which is preliminary data.</text>
</comment>
<organism evidence="1 2">
    <name type="scientific">Mauremys mutica</name>
    <name type="common">yellowpond turtle</name>
    <dbReference type="NCBI Taxonomy" id="74926"/>
    <lineage>
        <taxon>Eukaryota</taxon>
        <taxon>Metazoa</taxon>
        <taxon>Chordata</taxon>
        <taxon>Craniata</taxon>
        <taxon>Vertebrata</taxon>
        <taxon>Euteleostomi</taxon>
        <taxon>Archelosauria</taxon>
        <taxon>Testudinata</taxon>
        <taxon>Testudines</taxon>
        <taxon>Cryptodira</taxon>
        <taxon>Durocryptodira</taxon>
        <taxon>Testudinoidea</taxon>
        <taxon>Geoemydidae</taxon>
        <taxon>Geoemydinae</taxon>
        <taxon>Mauremys</taxon>
    </lineage>
</organism>
<dbReference type="Proteomes" id="UP000827986">
    <property type="component" value="Unassembled WGS sequence"/>
</dbReference>
<keyword evidence="2" id="KW-1185">Reference proteome</keyword>
<reference evidence="1" key="1">
    <citation type="submission" date="2021-09" db="EMBL/GenBank/DDBJ databases">
        <title>The genome of Mauremys mutica provides insights into the evolution of semi-aquatic lifestyle.</title>
        <authorList>
            <person name="Gong S."/>
            <person name="Gao Y."/>
        </authorList>
    </citation>
    <scope>NUCLEOTIDE SEQUENCE</scope>
    <source>
        <strain evidence="1">MM-2020</strain>
        <tissue evidence="1">Muscle</tissue>
    </source>
</reference>
<evidence type="ECO:0000313" key="1">
    <source>
        <dbReference type="EMBL" id="KAH1179267.1"/>
    </source>
</evidence>
<accession>A0A9D3XGK1</accession>
<evidence type="ECO:0000313" key="2">
    <source>
        <dbReference type="Proteomes" id="UP000827986"/>
    </source>
</evidence>